<keyword evidence="1" id="KW-1185">Reference proteome</keyword>
<dbReference type="Proteomes" id="UP000887565">
    <property type="component" value="Unplaced"/>
</dbReference>
<name>A0A915HM10_ROMCU</name>
<evidence type="ECO:0000313" key="2">
    <source>
        <dbReference type="WBParaSite" id="nRc.2.0.1.t03003-RA"/>
    </source>
</evidence>
<accession>A0A915HM10</accession>
<dbReference type="WBParaSite" id="nRc.2.0.1.t03003-RA">
    <property type="protein sequence ID" value="nRc.2.0.1.t03003-RA"/>
    <property type="gene ID" value="nRc.2.0.1.g03003"/>
</dbReference>
<dbReference type="AlphaFoldDB" id="A0A915HM10"/>
<organism evidence="1 2">
    <name type="scientific">Romanomermis culicivorax</name>
    <name type="common">Nematode worm</name>
    <dbReference type="NCBI Taxonomy" id="13658"/>
    <lineage>
        <taxon>Eukaryota</taxon>
        <taxon>Metazoa</taxon>
        <taxon>Ecdysozoa</taxon>
        <taxon>Nematoda</taxon>
        <taxon>Enoplea</taxon>
        <taxon>Dorylaimia</taxon>
        <taxon>Mermithida</taxon>
        <taxon>Mermithoidea</taxon>
        <taxon>Mermithidae</taxon>
        <taxon>Romanomermis</taxon>
    </lineage>
</organism>
<protein>
    <submittedName>
        <fullName evidence="2">Uncharacterized protein</fullName>
    </submittedName>
</protein>
<reference evidence="2" key="1">
    <citation type="submission" date="2022-11" db="UniProtKB">
        <authorList>
            <consortium name="WormBaseParasite"/>
        </authorList>
    </citation>
    <scope>IDENTIFICATION</scope>
</reference>
<proteinExistence type="predicted"/>
<sequence length="235" mass="27021">MTTKNSRQMTYNSASLLRHSQAGNLNIRPPTLNTGLSLTILFEAEDQKYGGPYGYHMVEDFWASSHSTSLQLHLSIMQHGCINYTPRMGIPVYPANLEPSNRQSDNLQTKQLTEYIISANEDEEKNTVRYKTLKSNQKPAMQFWLTEAKTWPSFQKITLRVRFSTNNGKHAKLTLSCYNQGFFWSCLLRHQSVIFRHLALFTPSCVIGRKVVFIKFNANNFTDAAEVDDFICYDE</sequence>
<evidence type="ECO:0000313" key="1">
    <source>
        <dbReference type="Proteomes" id="UP000887565"/>
    </source>
</evidence>